<accession>A0A382EML3</accession>
<dbReference type="EMBL" id="UINC01045204">
    <property type="protein sequence ID" value="SVB51675.1"/>
    <property type="molecule type" value="Genomic_DNA"/>
</dbReference>
<evidence type="ECO:0008006" key="2">
    <source>
        <dbReference type="Google" id="ProtNLM"/>
    </source>
</evidence>
<gene>
    <name evidence="1" type="ORF">METZ01_LOCUS204529</name>
</gene>
<organism evidence="1">
    <name type="scientific">marine metagenome</name>
    <dbReference type="NCBI Taxonomy" id="408172"/>
    <lineage>
        <taxon>unclassified sequences</taxon>
        <taxon>metagenomes</taxon>
        <taxon>ecological metagenomes</taxon>
    </lineage>
</organism>
<evidence type="ECO:0000313" key="1">
    <source>
        <dbReference type="EMBL" id="SVB51675.1"/>
    </source>
</evidence>
<dbReference type="AlphaFoldDB" id="A0A382EML3"/>
<dbReference type="InterPro" id="IPR028994">
    <property type="entry name" value="Integrin_alpha_N"/>
</dbReference>
<name>A0A382EML3_9ZZZZ</name>
<dbReference type="SUPFAM" id="SSF69318">
    <property type="entry name" value="Integrin alpha N-terminal domain"/>
    <property type="match status" value="1"/>
</dbReference>
<proteinExistence type="predicted"/>
<protein>
    <recommendedName>
        <fullName evidence="2">VCBS repeat-containing protein</fullName>
    </recommendedName>
</protein>
<sequence>MQIYRRGHPLLLAAVCLQLLGLPLLSEGQSTLQLGRGALGEFGAAITLPEVEDQATRLMLGDAHGFLHVYEQRSEAEAFDEIWVSEYFEGPIAGVFIADINLDKLDEIILFTESGRFHFLDVRDYQTIWSNPPTDYKRISAMHLYNVDDDPQEEILFVGDGRLIVYDGRDQFEEWRSDQDNITATEMLVGDVDGDEVEEIILNDGFIFDARYRDLEWQSPESFGERIGLLDIDDDSIPEVIGEFSGRQLRIFDIDLRRMKASRR</sequence>
<reference evidence="1" key="1">
    <citation type="submission" date="2018-05" db="EMBL/GenBank/DDBJ databases">
        <authorList>
            <person name="Lanie J.A."/>
            <person name="Ng W.-L."/>
            <person name="Kazmierczak K.M."/>
            <person name="Andrzejewski T.M."/>
            <person name="Davidsen T.M."/>
            <person name="Wayne K.J."/>
            <person name="Tettelin H."/>
            <person name="Glass J.I."/>
            <person name="Rusch D."/>
            <person name="Podicherti R."/>
            <person name="Tsui H.-C.T."/>
            <person name="Winkler M.E."/>
        </authorList>
    </citation>
    <scope>NUCLEOTIDE SEQUENCE</scope>
</reference>